<feature type="non-terminal residue" evidence="2">
    <location>
        <position position="1"/>
    </location>
</feature>
<feature type="compositionally biased region" description="Basic and acidic residues" evidence="1">
    <location>
        <begin position="11"/>
        <end position="25"/>
    </location>
</feature>
<gene>
    <name evidence="2" type="ORF">S01H4_45333</name>
</gene>
<feature type="region of interest" description="Disordered" evidence="1">
    <location>
        <begin position="1"/>
        <end position="25"/>
    </location>
</feature>
<organism evidence="2">
    <name type="scientific">marine sediment metagenome</name>
    <dbReference type="NCBI Taxonomy" id="412755"/>
    <lineage>
        <taxon>unclassified sequences</taxon>
        <taxon>metagenomes</taxon>
        <taxon>ecological metagenomes</taxon>
    </lineage>
</organism>
<sequence length="43" mass="4792">GKVKGLGLTKSDPEKDKEGLKESWKKLHPEWTDAQIETAVTGR</sequence>
<proteinExistence type="predicted"/>
<reference evidence="2" key="1">
    <citation type="journal article" date="2014" name="Front. Microbiol.">
        <title>High frequency of phylogenetically diverse reductive dehalogenase-homologous genes in deep subseafloor sedimentary metagenomes.</title>
        <authorList>
            <person name="Kawai M."/>
            <person name="Futagami T."/>
            <person name="Toyoda A."/>
            <person name="Takaki Y."/>
            <person name="Nishi S."/>
            <person name="Hori S."/>
            <person name="Arai W."/>
            <person name="Tsubouchi T."/>
            <person name="Morono Y."/>
            <person name="Uchiyama I."/>
            <person name="Ito T."/>
            <person name="Fujiyama A."/>
            <person name="Inagaki F."/>
            <person name="Takami H."/>
        </authorList>
    </citation>
    <scope>NUCLEOTIDE SEQUENCE</scope>
    <source>
        <strain evidence="2">Expedition CK06-06</strain>
    </source>
</reference>
<comment type="caution">
    <text evidence="2">The sequence shown here is derived from an EMBL/GenBank/DDBJ whole genome shotgun (WGS) entry which is preliminary data.</text>
</comment>
<protein>
    <submittedName>
        <fullName evidence="2">Uncharacterized protein</fullName>
    </submittedName>
</protein>
<evidence type="ECO:0000256" key="1">
    <source>
        <dbReference type="SAM" id="MobiDB-lite"/>
    </source>
</evidence>
<dbReference type="EMBL" id="BART01025228">
    <property type="protein sequence ID" value="GAG98313.1"/>
    <property type="molecule type" value="Genomic_DNA"/>
</dbReference>
<accession>X1CQA3</accession>
<name>X1CQA3_9ZZZZ</name>
<evidence type="ECO:0000313" key="2">
    <source>
        <dbReference type="EMBL" id="GAG98313.1"/>
    </source>
</evidence>
<dbReference type="AlphaFoldDB" id="X1CQA3"/>